<gene>
    <name evidence="2" type="ORF">Stube_52540</name>
</gene>
<protein>
    <submittedName>
        <fullName evidence="2">Uncharacterized protein</fullName>
    </submittedName>
</protein>
<dbReference type="Proteomes" id="UP000431826">
    <property type="component" value="Unassembled WGS sequence"/>
</dbReference>
<dbReference type="EMBL" id="BLIR01000003">
    <property type="protein sequence ID" value="GFE40581.1"/>
    <property type="molecule type" value="Genomic_DNA"/>
</dbReference>
<evidence type="ECO:0000313" key="3">
    <source>
        <dbReference type="Proteomes" id="UP000431826"/>
    </source>
</evidence>
<proteinExistence type="predicted"/>
<feature type="region of interest" description="Disordered" evidence="1">
    <location>
        <begin position="1"/>
        <end position="37"/>
    </location>
</feature>
<feature type="region of interest" description="Disordered" evidence="1">
    <location>
        <begin position="49"/>
        <end position="84"/>
    </location>
</feature>
<comment type="caution">
    <text evidence="2">The sequence shown here is derived from an EMBL/GenBank/DDBJ whole genome shotgun (WGS) entry which is preliminary data.</text>
</comment>
<sequence length="84" mass="8239">MRGAGGGTGPAGAGAGERYPAGAGELDGPPPTGSLKSLANYVDSRRVLLDDSTQHAGRGRGRVAAGKSQHGETGPGRQVLTADG</sequence>
<feature type="compositionally biased region" description="Gly residues" evidence="1">
    <location>
        <begin position="1"/>
        <end position="15"/>
    </location>
</feature>
<accession>A0A640V0W3</accession>
<dbReference type="AlphaFoldDB" id="A0A640V0W3"/>
<evidence type="ECO:0000313" key="2">
    <source>
        <dbReference type="EMBL" id="GFE40581.1"/>
    </source>
</evidence>
<keyword evidence="3" id="KW-1185">Reference proteome</keyword>
<reference evidence="2 3" key="1">
    <citation type="submission" date="2019-12" db="EMBL/GenBank/DDBJ databases">
        <title>Whole genome shotgun sequence of Streptomyces tubercidicus NBRC 13090.</title>
        <authorList>
            <person name="Ichikawa N."/>
            <person name="Kimura A."/>
            <person name="Kitahashi Y."/>
            <person name="Komaki H."/>
            <person name="Tamura T."/>
        </authorList>
    </citation>
    <scope>NUCLEOTIDE SEQUENCE [LARGE SCALE GENOMIC DNA]</scope>
    <source>
        <strain evidence="2 3">NBRC 13090</strain>
    </source>
</reference>
<organism evidence="2 3">
    <name type="scientific">Streptomyces tubercidicus</name>
    <dbReference type="NCBI Taxonomy" id="47759"/>
    <lineage>
        <taxon>Bacteria</taxon>
        <taxon>Bacillati</taxon>
        <taxon>Actinomycetota</taxon>
        <taxon>Actinomycetes</taxon>
        <taxon>Kitasatosporales</taxon>
        <taxon>Streptomycetaceae</taxon>
        <taxon>Streptomyces</taxon>
    </lineage>
</organism>
<evidence type="ECO:0000256" key="1">
    <source>
        <dbReference type="SAM" id="MobiDB-lite"/>
    </source>
</evidence>
<name>A0A640V0W3_9ACTN</name>